<sequence>MQIGPILSTLRHHKLTASLLTLQVAFTCAIVCNVAFMVVNRVRQVSLPSGLAESELSVLKVAGIDQGENPQARHAMDLAVLRAIPGVQTAVAVDSLPLGRDDSTYGTCGSQQAWNHAMAVRSLNGVDGCVNPSVYSGSPGELSALGLRLAAGRDFLPDEYAQAKPGYVAANVPSAIITRSLATKLYPGRDALGQSLYMGGRSPMRIVGVVENLLRPRLREPGVNQYSVLLPSVPGDHAVAYVLRSAPQDRERVLASAVETLTRLDPNRLIPPDGVRTYTQIRHDYFQRDTTMIGLLIASALGLLFVTALGIAGLANFWVQQRTRSIGIRRAIGATRSDILRYFQTENLLIVTAGIVLGVLLAVLLNLLLMTHYELPRLPLWYLPVGALVLWALGQLSVLSPALRAAQVPPVVATRSI</sequence>
<evidence type="ECO:0000259" key="8">
    <source>
        <dbReference type="Pfam" id="PF02687"/>
    </source>
</evidence>
<comment type="similarity">
    <text evidence="6">Belongs to the ABC-4 integral membrane protein family.</text>
</comment>
<feature type="transmembrane region" description="Helical" evidence="7">
    <location>
        <begin position="381"/>
        <end position="399"/>
    </location>
</feature>
<comment type="subcellular location">
    <subcellularLocation>
        <location evidence="1">Cell membrane</location>
        <topology evidence="1">Multi-pass membrane protein</topology>
    </subcellularLocation>
</comment>
<reference evidence="10 11" key="1">
    <citation type="submission" date="2024-07" db="EMBL/GenBank/DDBJ databases">
        <title>Molecular mechanisms and environmental adaptations of flagellar loss and biofilm growth of Rhodanobacter under environmental stress.</title>
        <authorList>
            <person name="Chen M."/>
        </authorList>
    </citation>
    <scope>NUCLEOTIDE SEQUENCE [LARGE SCALE GENOMIC DNA]</scope>
    <source>
        <strain evidence="10 11">RS22</strain>
    </source>
</reference>
<feature type="transmembrane region" description="Helical" evidence="7">
    <location>
        <begin position="292"/>
        <end position="319"/>
    </location>
</feature>
<evidence type="ECO:0000256" key="1">
    <source>
        <dbReference type="ARBA" id="ARBA00004651"/>
    </source>
</evidence>
<dbReference type="Pfam" id="PF02687">
    <property type="entry name" value="FtsX"/>
    <property type="match status" value="1"/>
</dbReference>
<evidence type="ECO:0000313" key="10">
    <source>
        <dbReference type="EMBL" id="MEY2183445.1"/>
    </source>
</evidence>
<gene>
    <name evidence="10" type="ORF">AB7878_13560</name>
</gene>
<comment type="caution">
    <text evidence="10">The sequence shown here is derived from an EMBL/GenBank/DDBJ whole genome shotgun (WGS) entry which is preliminary data.</text>
</comment>
<evidence type="ECO:0000256" key="4">
    <source>
        <dbReference type="ARBA" id="ARBA00022989"/>
    </source>
</evidence>
<feature type="transmembrane region" description="Helical" evidence="7">
    <location>
        <begin position="348"/>
        <end position="369"/>
    </location>
</feature>
<proteinExistence type="inferred from homology"/>
<dbReference type="Proteomes" id="UP001562159">
    <property type="component" value="Unassembled WGS sequence"/>
</dbReference>
<feature type="transmembrane region" description="Helical" evidence="7">
    <location>
        <begin position="20"/>
        <end position="39"/>
    </location>
</feature>
<evidence type="ECO:0000256" key="7">
    <source>
        <dbReference type="SAM" id="Phobius"/>
    </source>
</evidence>
<dbReference type="InterPro" id="IPR050250">
    <property type="entry name" value="Macrolide_Exporter_MacB"/>
</dbReference>
<feature type="domain" description="ABC3 transporter permease C-terminal" evidence="8">
    <location>
        <begin position="300"/>
        <end position="410"/>
    </location>
</feature>
<dbReference type="PANTHER" id="PTHR30572:SF4">
    <property type="entry name" value="ABC TRANSPORTER PERMEASE YTRF"/>
    <property type="match status" value="1"/>
</dbReference>
<dbReference type="Pfam" id="PF12704">
    <property type="entry name" value="MacB_PCD"/>
    <property type="match status" value="1"/>
</dbReference>
<evidence type="ECO:0000256" key="2">
    <source>
        <dbReference type="ARBA" id="ARBA00022475"/>
    </source>
</evidence>
<feature type="domain" description="MacB-like periplasmic core" evidence="9">
    <location>
        <begin position="30"/>
        <end position="215"/>
    </location>
</feature>
<keyword evidence="3 7" id="KW-0812">Transmembrane</keyword>
<dbReference type="PANTHER" id="PTHR30572">
    <property type="entry name" value="MEMBRANE COMPONENT OF TRANSPORTER-RELATED"/>
    <property type="match status" value="1"/>
</dbReference>
<dbReference type="InterPro" id="IPR003838">
    <property type="entry name" value="ABC3_permease_C"/>
</dbReference>
<protein>
    <submittedName>
        <fullName evidence="10">ABC transporter permease</fullName>
    </submittedName>
</protein>
<keyword evidence="11" id="KW-1185">Reference proteome</keyword>
<keyword evidence="2" id="KW-1003">Cell membrane</keyword>
<evidence type="ECO:0000313" key="11">
    <source>
        <dbReference type="Proteomes" id="UP001562159"/>
    </source>
</evidence>
<keyword evidence="5 7" id="KW-0472">Membrane</keyword>
<evidence type="ECO:0000256" key="5">
    <source>
        <dbReference type="ARBA" id="ARBA00023136"/>
    </source>
</evidence>
<organism evidence="10 11">
    <name type="scientific">Rhodanobacter humi</name>
    <dbReference type="NCBI Taxonomy" id="1888173"/>
    <lineage>
        <taxon>Bacteria</taxon>
        <taxon>Pseudomonadati</taxon>
        <taxon>Pseudomonadota</taxon>
        <taxon>Gammaproteobacteria</taxon>
        <taxon>Lysobacterales</taxon>
        <taxon>Rhodanobacteraceae</taxon>
        <taxon>Rhodanobacter</taxon>
    </lineage>
</organism>
<evidence type="ECO:0000256" key="6">
    <source>
        <dbReference type="ARBA" id="ARBA00038076"/>
    </source>
</evidence>
<evidence type="ECO:0000259" key="9">
    <source>
        <dbReference type="Pfam" id="PF12704"/>
    </source>
</evidence>
<evidence type="ECO:0000256" key="3">
    <source>
        <dbReference type="ARBA" id="ARBA00022692"/>
    </source>
</evidence>
<accession>A0ABV4ASW6</accession>
<dbReference type="InterPro" id="IPR025857">
    <property type="entry name" value="MacB_PCD"/>
</dbReference>
<keyword evidence="4 7" id="KW-1133">Transmembrane helix</keyword>
<dbReference type="EMBL" id="JBGBPY010000001">
    <property type="protein sequence ID" value="MEY2183445.1"/>
    <property type="molecule type" value="Genomic_DNA"/>
</dbReference>
<name>A0ABV4ASW6_9GAMM</name>